<feature type="region of interest" description="Disordered" evidence="4">
    <location>
        <begin position="416"/>
        <end position="466"/>
    </location>
</feature>
<dbReference type="Proteomes" id="UP000027238">
    <property type="component" value="Unassembled WGS sequence"/>
</dbReference>
<evidence type="ECO:0000256" key="4">
    <source>
        <dbReference type="SAM" id="MobiDB-lite"/>
    </source>
</evidence>
<keyword evidence="7" id="KW-1185">Reference proteome</keyword>
<evidence type="ECO:0000256" key="2">
    <source>
        <dbReference type="ARBA" id="ARBA00022679"/>
    </source>
</evidence>
<dbReference type="OMA" id="VYDFSWV"/>
<dbReference type="InterPro" id="IPR029063">
    <property type="entry name" value="SAM-dependent_MTases_sf"/>
</dbReference>
<dbReference type="PANTHER" id="PTHR43712">
    <property type="entry name" value="PUTATIVE (AFU_ORTHOLOGUE AFUA_4G14580)-RELATED"/>
    <property type="match status" value="1"/>
</dbReference>
<dbReference type="InterPro" id="IPR036388">
    <property type="entry name" value="WH-like_DNA-bd_sf"/>
</dbReference>
<dbReference type="PANTHER" id="PTHR43712:SF16">
    <property type="entry name" value="O-METHYLTRANSFERASE ELCB"/>
    <property type="match status" value="1"/>
</dbReference>
<dbReference type="SUPFAM" id="SSF53335">
    <property type="entry name" value="S-adenosyl-L-methionine-dependent methyltransferases"/>
    <property type="match status" value="1"/>
</dbReference>
<keyword evidence="3" id="KW-0949">S-adenosyl-L-methionine</keyword>
<dbReference type="Gene3D" id="1.10.10.10">
    <property type="entry name" value="Winged helix-like DNA-binding domain superfamily/Winged helix DNA-binding domain"/>
    <property type="match status" value="1"/>
</dbReference>
<dbReference type="eggNOG" id="KOG3178">
    <property type="taxonomic scope" value="Eukaryota"/>
</dbReference>
<evidence type="ECO:0000256" key="1">
    <source>
        <dbReference type="ARBA" id="ARBA00022603"/>
    </source>
</evidence>
<accession>A0A066XG31</accession>
<evidence type="ECO:0000256" key="3">
    <source>
        <dbReference type="ARBA" id="ARBA00022691"/>
    </source>
</evidence>
<proteinExistence type="predicted"/>
<dbReference type="OrthoDB" id="1535081at2759"/>
<comment type="caution">
    <text evidence="6">The sequence shown here is derived from an EMBL/GenBank/DDBJ whole genome shotgun (WGS) entry which is preliminary data.</text>
</comment>
<dbReference type="EMBL" id="JMSE01000760">
    <property type="protein sequence ID" value="KDN67902.1"/>
    <property type="molecule type" value="Genomic_DNA"/>
</dbReference>
<dbReference type="SUPFAM" id="SSF46785">
    <property type="entry name" value="Winged helix' DNA-binding domain"/>
    <property type="match status" value="1"/>
</dbReference>
<feature type="domain" description="O-methyltransferase C-terminal" evidence="5">
    <location>
        <begin position="186"/>
        <end position="390"/>
    </location>
</feature>
<evidence type="ECO:0000313" key="7">
    <source>
        <dbReference type="Proteomes" id="UP000027238"/>
    </source>
</evidence>
<dbReference type="InterPro" id="IPR016461">
    <property type="entry name" value="COMT-like"/>
</dbReference>
<dbReference type="Pfam" id="PF00891">
    <property type="entry name" value="Methyltransf_2"/>
    <property type="match status" value="1"/>
</dbReference>
<dbReference type="InterPro" id="IPR001077">
    <property type="entry name" value="COMT_C"/>
</dbReference>
<gene>
    <name evidence="6" type="ORF">CSUB01_10104</name>
</gene>
<dbReference type="InterPro" id="IPR036390">
    <property type="entry name" value="WH_DNA-bd_sf"/>
</dbReference>
<dbReference type="HOGENOM" id="CLU_005533_5_2_1"/>
<evidence type="ECO:0000313" key="6">
    <source>
        <dbReference type="EMBL" id="KDN67902.1"/>
    </source>
</evidence>
<sequence length="466" mass="51614">MTGNGGGSVREEAAAATAEVNAALQRFVAEPGPSGSDLDKAQRRRIIEAATKLINAVKDPADEWFDTTAQVAELGAKRLYAEWKVYDRIPLEGSISYGELAAAVDAEEALIRRIGGVLTSVNFLEQVGDGSVAHTKRSRVYANDHPIGLIFGMAWDNGLVPYVHLPAYFEKYGRKEPQTLNHIPATYAYGMPEYTFYEMLQHDPPRLQRFLRAMGPIEEKMPIAGIYDFGWVVEYAEAHPSSDRPLFVDVGAGRGQSIKAIHRENPGLPLRRCVLQDRPEVVEAVEKLDDEDMRLVQKQAMDFHKEQPVKGALTYWIRRCLHNYGDEISVNMLRIIAEAMAGDSRLLIQEDVAANPPHWTTTMLDFMMLTFGGKHRTLELWTDLLGRAGLKIISVSMGKGPWRHLAVIECVRADGTAASSPPVCPEGREADPGRTVWVSGSGRKGAGLPGHPQQPFPRFSKDGSWD</sequence>
<keyword evidence="1 6" id="KW-0489">Methyltransferase</keyword>
<organism evidence="6 7">
    <name type="scientific">Colletotrichum sublineola</name>
    <name type="common">Sorghum anthracnose fungus</name>
    <dbReference type="NCBI Taxonomy" id="1173701"/>
    <lineage>
        <taxon>Eukaryota</taxon>
        <taxon>Fungi</taxon>
        <taxon>Dikarya</taxon>
        <taxon>Ascomycota</taxon>
        <taxon>Pezizomycotina</taxon>
        <taxon>Sordariomycetes</taxon>
        <taxon>Hypocreomycetidae</taxon>
        <taxon>Glomerellales</taxon>
        <taxon>Glomerellaceae</taxon>
        <taxon>Colletotrichum</taxon>
        <taxon>Colletotrichum graminicola species complex</taxon>
    </lineage>
</organism>
<dbReference type="GO" id="GO:0008171">
    <property type="term" value="F:O-methyltransferase activity"/>
    <property type="evidence" value="ECO:0007669"/>
    <property type="project" value="InterPro"/>
</dbReference>
<dbReference type="PROSITE" id="PS51683">
    <property type="entry name" value="SAM_OMT_II"/>
    <property type="match status" value="1"/>
</dbReference>
<reference evidence="7" key="1">
    <citation type="journal article" date="2014" name="Genome Announc.">
        <title>Draft genome sequence of Colletotrichum sublineola, a destructive pathogen of cultivated sorghum.</title>
        <authorList>
            <person name="Baroncelli R."/>
            <person name="Sanz-Martin J.M."/>
            <person name="Rech G.E."/>
            <person name="Sukno S.A."/>
            <person name="Thon M.R."/>
        </authorList>
    </citation>
    <scope>NUCLEOTIDE SEQUENCE [LARGE SCALE GENOMIC DNA]</scope>
    <source>
        <strain evidence="7">TX430BB</strain>
    </source>
</reference>
<dbReference type="GO" id="GO:0032259">
    <property type="term" value="P:methylation"/>
    <property type="evidence" value="ECO:0007669"/>
    <property type="project" value="UniProtKB-KW"/>
</dbReference>
<keyword evidence="2 6" id="KW-0808">Transferase</keyword>
<dbReference type="AlphaFoldDB" id="A0A066XG31"/>
<protein>
    <submittedName>
        <fullName evidence="6">Putative O-methyltransferase</fullName>
    </submittedName>
</protein>
<name>A0A066XG31_COLSU</name>
<dbReference type="Gene3D" id="3.40.50.150">
    <property type="entry name" value="Vaccinia Virus protein VP39"/>
    <property type="match status" value="1"/>
</dbReference>
<evidence type="ECO:0000259" key="5">
    <source>
        <dbReference type="Pfam" id="PF00891"/>
    </source>
</evidence>